<organism evidence="1 2">
    <name type="scientific">Rheinheimera riviphila</name>
    <dbReference type="NCBI Taxonomy" id="1834037"/>
    <lineage>
        <taxon>Bacteria</taxon>
        <taxon>Pseudomonadati</taxon>
        <taxon>Pseudomonadota</taxon>
        <taxon>Gammaproteobacteria</taxon>
        <taxon>Chromatiales</taxon>
        <taxon>Chromatiaceae</taxon>
        <taxon>Rheinheimera</taxon>
    </lineage>
</organism>
<keyword evidence="2" id="KW-1185">Reference proteome</keyword>
<evidence type="ECO:0000313" key="1">
    <source>
        <dbReference type="EMBL" id="RVU34365.1"/>
    </source>
</evidence>
<dbReference type="AlphaFoldDB" id="A0A437QIK9"/>
<dbReference type="EMBL" id="SACS01000019">
    <property type="protein sequence ID" value="RVU34365.1"/>
    <property type="molecule type" value="Genomic_DNA"/>
</dbReference>
<name>A0A437QIK9_9GAMM</name>
<sequence>MPKIVLTAALRADYQRLFDQCQINAAKAPFVEQTILKIMNNKPRYQAVSALSGAPWYVIAVIHLLEASLNFKSHLHNGDPLTARTVQVPAGHPKKGNPPFTWEESALDALSLKGANKVKDWSLPALLYTLETYNGMGYRMYHPHVPSPYLWGFSNHYVSGKYTHDGRWSDTAVSQQCGCAVILRRMAELDLIEFADQPLAEASQWQVHYNERAFADPAQHAKAVALQEWLNTHPGIFVKPDGIPGRRTSDANFRISGHYLPADPLHP</sequence>
<dbReference type="OrthoDB" id="482757at2"/>
<proteinExistence type="predicted"/>
<protein>
    <recommendedName>
        <fullName evidence="3">Lysozyme family protein</fullName>
    </recommendedName>
</protein>
<evidence type="ECO:0008006" key="3">
    <source>
        <dbReference type="Google" id="ProtNLM"/>
    </source>
</evidence>
<gene>
    <name evidence="1" type="ORF">EOE67_15985</name>
</gene>
<comment type="caution">
    <text evidence="1">The sequence shown here is derived from an EMBL/GenBank/DDBJ whole genome shotgun (WGS) entry which is preliminary data.</text>
</comment>
<reference evidence="1 2" key="1">
    <citation type="submission" date="2019-01" db="EMBL/GenBank/DDBJ databases">
        <authorList>
            <person name="Chen W.-M."/>
        </authorList>
    </citation>
    <scope>NUCLEOTIDE SEQUENCE [LARGE SCALE GENOMIC DNA]</scope>
    <source>
        <strain evidence="1 2">KYPC3</strain>
    </source>
</reference>
<dbReference type="RefSeq" id="WP_127700337.1">
    <property type="nucleotide sequence ID" value="NZ_SACS01000019.1"/>
</dbReference>
<evidence type="ECO:0000313" key="2">
    <source>
        <dbReference type="Proteomes" id="UP000283077"/>
    </source>
</evidence>
<dbReference type="Proteomes" id="UP000283077">
    <property type="component" value="Unassembled WGS sequence"/>
</dbReference>
<accession>A0A437QIK9</accession>